<dbReference type="RefSeq" id="WP_121678869.1">
    <property type="nucleotide sequence ID" value="NZ_RCVZ01000001.1"/>
</dbReference>
<sequence length="395" mass="45249">MKNHWVTFFGGAVRVKVEGTGLERFINKLTRSHLIIWNLKRHGTQTITFMMALKDIHKLRSVKKSTDCKITFLRGEGVPFLWKRTLKNAGFLFGIILFFLLITLLSNVVWRIDIKGASPQTEHKIRKELDRIGVQVGKLQFFVRDVDSIQKELTDNLKNITWVGVDLKGATYHFQVVEKNEPKPGENTGYQNLIAKKKAVIVDMYVEEGQSMVHVNDYVQKGQTLVSGIIGKDKTSKAVASKGEIWGETWYKSQVEVPITSQFSVLTGDEIKRHSLKFWGWRVPIWGFGKNNMKDFEKDEQIHTVKFLKWEMPISYIQTIIREKETGTRTYSEEEAIKAGKILALNDLKSKLDNDAKIKGEKVLHEKVENGKVKLSIYFQVIENIAVGQPIIQGD</sequence>
<keyword evidence="1" id="KW-0472">Membrane</keyword>
<reference evidence="2 3" key="1">
    <citation type="submission" date="2018-10" db="EMBL/GenBank/DDBJ databases">
        <title>Falsibacillus sp. genome draft.</title>
        <authorList>
            <person name="Shi S."/>
        </authorList>
    </citation>
    <scope>NUCLEOTIDE SEQUENCE [LARGE SCALE GENOMIC DNA]</scope>
    <source>
        <strain evidence="2 3">GY 10110</strain>
    </source>
</reference>
<evidence type="ECO:0000313" key="3">
    <source>
        <dbReference type="Proteomes" id="UP000276770"/>
    </source>
</evidence>
<keyword evidence="3" id="KW-1185">Reference proteome</keyword>
<protein>
    <submittedName>
        <fullName evidence="2">Sporulation protein YqfD</fullName>
    </submittedName>
</protein>
<dbReference type="Proteomes" id="UP000276770">
    <property type="component" value="Unassembled WGS sequence"/>
</dbReference>
<dbReference type="AlphaFoldDB" id="A0A3L7K5R7"/>
<proteinExistence type="predicted"/>
<organism evidence="2 3">
    <name type="scientific">Falsibacillus albus</name>
    <dbReference type="NCBI Taxonomy" id="2478915"/>
    <lineage>
        <taxon>Bacteria</taxon>
        <taxon>Bacillati</taxon>
        <taxon>Bacillota</taxon>
        <taxon>Bacilli</taxon>
        <taxon>Bacillales</taxon>
        <taxon>Bacillaceae</taxon>
        <taxon>Falsibacillus</taxon>
    </lineage>
</organism>
<dbReference type="InterPro" id="IPR010690">
    <property type="entry name" value="YqfD"/>
</dbReference>
<dbReference type="Pfam" id="PF06898">
    <property type="entry name" value="YqfD"/>
    <property type="match status" value="1"/>
</dbReference>
<accession>A0A3L7K5R7</accession>
<dbReference type="PIRSF" id="PIRSF029895">
    <property type="entry name" value="SpoIV"/>
    <property type="match status" value="1"/>
</dbReference>
<feature type="transmembrane region" description="Helical" evidence="1">
    <location>
        <begin position="89"/>
        <end position="110"/>
    </location>
</feature>
<name>A0A3L7K5R7_9BACI</name>
<evidence type="ECO:0000313" key="2">
    <source>
        <dbReference type="EMBL" id="RLQ98180.1"/>
    </source>
</evidence>
<dbReference type="NCBIfam" id="TIGR02876">
    <property type="entry name" value="spore_yqfD"/>
    <property type="match status" value="1"/>
</dbReference>
<keyword evidence="1" id="KW-0812">Transmembrane</keyword>
<keyword evidence="1" id="KW-1133">Transmembrane helix</keyword>
<gene>
    <name evidence="2" type="primary">yqfD</name>
    <name evidence="2" type="ORF">D9X91_01980</name>
</gene>
<comment type="caution">
    <text evidence="2">The sequence shown here is derived from an EMBL/GenBank/DDBJ whole genome shotgun (WGS) entry which is preliminary data.</text>
</comment>
<dbReference type="EMBL" id="RCVZ01000001">
    <property type="protein sequence ID" value="RLQ98180.1"/>
    <property type="molecule type" value="Genomic_DNA"/>
</dbReference>
<dbReference type="OrthoDB" id="1640349at2"/>
<evidence type="ECO:0000256" key="1">
    <source>
        <dbReference type="SAM" id="Phobius"/>
    </source>
</evidence>